<dbReference type="RefSeq" id="WP_077841161.1">
    <property type="nucleotide sequence ID" value="NZ_JABTAE010000001.1"/>
</dbReference>
<dbReference type="Proteomes" id="UP000190973">
    <property type="component" value="Unassembled WGS sequence"/>
</dbReference>
<comment type="caution">
    <text evidence="2">The sequence shown here is derived from an EMBL/GenBank/DDBJ whole genome shotgun (WGS) entry which is preliminary data.</text>
</comment>
<dbReference type="NCBIfam" id="TIGR01451">
    <property type="entry name" value="B_ant_repeat"/>
    <property type="match status" value="1"/>
</dbReference>
<gene>
    <name evidence="2" type="ORF">CLBCK_50330</name>
</gene>
<evidence type="ECO:0000259" key="1">
    <source>
        <dbReference type="Pfam" id="PF24346"/>
    </source>
</evidence>
<dbReference type="Pfam" id="PF24346">
    <property type="entry name" value="DUF7507"/>
    <property type="match status" value="2"/>
</dbReference>
<feature type="domain" description="DUF7507" evidence="1">
    <location>
        <begin position="107"/>
        <end position="204"/>
    </location>
</feature>
<evidence type="ECO:0000313" key="2">
    <source>
        <dbReference type="EMBL" id="OOM51441.1"/>
    </source>
</evidence>
<dbReference type="Gene3D" id="2.60.40.10">
    <property type="entry name" value="Immunoglobulins"/>
    <property type="match status" value="1"/>
</dbReference>
<dbReference type="AlphaFoldDB" id="A0A1S8RE25"/>
<protein>
    <recommendedName>
        <fullName evidence="1">DUF7507 domain-containing protein</fullName>
    </recommendedName>
</protein>
<accession>A0A1S8RE25</accession>
<organism evidence="2 3">
    <name type="scientific">Clostridium beijerinckii</name>
    <name type="common">Clostridium MP</name>
    <dbReference type="NCBI Taxonomy" id="1520"/>
    <lineage>
        <taxon>Bacteria</taxon>
        <taxon>Bacillati</taxon>
        <taxon>Bacillota</taxon>
        <taxon>Clostridia</taxon>
        <taxon>Eubacteriales</taxon>
        <taxon>Clostridiaceae</taxon>
        <taxon>Clostridium</taxon>
    </lineage>
</organism>
<name>A0A1S8RE25_CLOBE</name>
<dbReference type="InterPro" id="IPR013783">
    <property type="entry name" value="Ig-like_fold"/>
</dbReference>
<proteinExistence type="predicted"/>
<dbReference type="EMBL" id="LZZI01000256">
    <property type="protein sequence ID" value="OOM51441.1"/>
    <property type="molecule type" value="Genomic_DNA"/>
</dbReference>
<reference evidence="2 3" key="1">
    <citation type="submission" date="2016-05" db="EMBL/GenBank/DDBJ databases">
        <title>Microbial solvent formation.</title>
        <authorList>
            <person name="Poehlein A."/>
            <person name="Montoya Solano J.D."/>
            <person name="Flitsch S."/>
            <person name="Krabben P."/>
            <person name="Duerre P."/>
            <person name="Daniel R."/>
        </authorList>
    </citation>
    <scope>NUCLEOTIDE SEQUENCE [LARGE SCALE GENOMIC DNA]</scope>
    <source>
        <strain evidence="2 3">DSM 53</strain>
    </source>
</reference>
<sequence>MSVQSGQIEITKTASPSLSKVGDTVAYTIKICNIGSTSLQLVNVNDPLLGGDITSNFKPILAPGECDTVTINYVVADLGVDPLINTVTANYVTALSVSESVAVNLFQPSVRIVKSGPAYSKVGDTITYTYVITNTSSADSPNLILNSVVDVINNIPTDLTQTAINAGASNLAPGASVTFQSTHLVTASDPNPLINTVVATYNPSGYSNIISDYDNHLVALVNPSFTVEKICISGAAVSGGTATFRVNVTNTGDVPLNISALDQGKVYTSNGLAPGSTFTFTVPVTVPVGQCGGSVTNDVFVVVTLPEIYGLSNTYTGSASATCPIVTLGRTRGFWGNNNGRAILDPNGDGIINNPVTIGSGSRSLFINTIALSDIILAGNYCSLPGSPCQNNLSDSLRPNTLGVLMAQTLALTYNINYIQCYSGQLVSTLGCGNLLIPVGLPSNSTVNDVLNAANILIGNTTASGTVTQDQASAMINLINCLNRETF</sequence>
<dbReference type="SUPFAM" id="SSF117070">
    <property type="entry name" value="LEA14-like"/>
    <property type="match status" value="1"/>
</dbReference>
<feature type="domain" description="DUF7507" evidence="1">
    <location>
        <begin position="7"/>
        <end position="90"/>
    </location>
</feature>
<dbReference type="InterPro" id="IPR055354">
    <property type="entry name" value="DUF7507"/>
</dbReference>
<dbReference type="InterPro" id="IPR047589">
    <property type="entry name" value="DUF11_rpt"/>
</dbReference>
<evidence type="ECO:0000313" key="3">
    <source>
        <dbReference type="Proteomes" id="UP000190973"/>
    </source>
</evidence>